<evidence type="ECO:0000313" key="3">
    <source>
        <dbReference type="Proteomes" id="UP000264353"/>
    </source>
</evidence>
<dbReference type="AlphaFoldDB" id="A0A397YSW8"/>
<dbReference type="InterPro" id="IPR012337">
    <property type="entry name" value="RNaseH-like_sf"/>
</dbReference>
<accession>A0A397YSW8</accession>
<organism evidence="2 3">
    <name type="scientific">Brassica campestris</name>
    <name type="common">Field mustard</name>
    <dbReference type="NCBI Taxonomy" id="3711"/>
    <lineage>
        <taxon>Eukaryota</taxon>
        <taxon>Viridiplantae</taxon>
        <taxon>Streptophyta</taxon>
        <taxon>Embryophyta</taxon>
        <taxon>Tracheophyta</taxon>
        <taxon>Spermatophyta</taxon>
        <taxon>Magnoliopsida</taxon>
        <taxon>eudicotyledons</taxon>
        <taxon>Gunneridae</taxon>
        <taxon>Pentapetalae</taxon>
        <taxon>rosids</taxon>
        <taxon>malvids</taxon>
        <taxon>Brassicales</taxon>
        <taxon>Brassicaceae</taxon>
        <taxon>Brassiceae</taxon>
        <taxon>Brassica</taxon>
    </lineage>
</organism>
<gene>
    <name evidence="2" type="ORF">BRARA_G03098</name>
</gene>
<dbReference type="PANTHER" id="PTHR47074">
    <property type="entry name" value="BNAC02G40300D PROTEIN"/>
    <property type="match status" value="1"/>
</dbReference>
<feature type="domain" description="RNase H type-1" evidence="1">
    <location>
        <begin position="20"/>
        <end position="138"/>
    </location>
</feature>
<reference evidence="2 3" key="1">
    <citation type="submission" date="2018-06" db="EMBL/GenBank/DDBJ databases">
        <title>WGS assembly of Brassica rapa FPsc.</title>
        <authorList>
            <person name="Bowman J."/>
            <person name="Kohchi T."/>
            <person name="Yamato K."/>
            <person name="Jenkins J."/>
            <person name="Shu S."/>
            <person name="Ishizaki K."/>
            <person name="Yamaoka S."/>
            <person name="Nishihama R."/>
            <person name="Nakamura Y."/>
            <person name="Berger F."/>
            <person name="Adam C."/>
            <person name="Aki S."/>
            <person name="Althoff F."/>
            <person name="Araki T."/>
            <person name="Arteaga-Vazquez M."/>
            <person name="Balasubrmanian S."/>
            <person name="Bauer D."/>
            <person name="Boehm C."/>
            <person name="Briginshaw L."/>
            <person name="Caballero-Perez J."/>
            <person name="Catarino B."/>
            <person name="Chen F."/>
            <person name="Chiyoda S."/>
            <person name="Chovatia M."/>
            <person name="Davies K."/>
            <person name="Delmans M."/>
            <person name="Demura T."/>
            <person name="Dierschke T."/>
            <person name="Dolan L."/>
            <person name="Dorantes-Acosta A."/>
            <person name="Eklund D."/>
            <person name="Florent S."/>
            <person name="Flores-Sandoval E."/>
            <person name="Fujiyama A."/>
            <person name="Fukuzawa H."/>
            <person name="Galik B."/>
            <person name="Grimanelli D."/>
            <person name="Grimwood J."/>
            <person name="Grossniklaus U."/>
            <person name="Hamada T."/>
            <person name="Haseloff J."/>
            <person name="Hetherington A."/>
            <person name="Higo A."/>
            <person name="Hirakawa Y."/>
            <person name="Hundley H."/>
            <person name="Ikeda Y."/>
            <person name="Inoue K."/>
            <person name="Inoue S."/>
            <person name="Ishida S."/>
            <person name="Jia Q."/>
            <person name="Kakita M."/>
            <person name="Kanazawa T."/>
            <person name="Kawai Y."/>
            <person name="Kawashima T."/>
            <person name="Kennedy M."/>
            <person name="Kinose K."/>
            <person name="Kinoshita T."/>
            <person name="Kohara Y."/>
            <person name="Koide E."/>
            <person name="Komatsu K."/>
            <person name="Kopischke S."/>
            <person name="Kubo M."/>
            <person name="Kyozuka J."/>
            <person name="Lagercrantz U."/>
            <person name="Lin S."/>
            <person name="Lindquist E."/>
            <person name="Lipzen A."/>
            <person name="Lu C."/>
            <person name="Luna E."/>
            <person name="Martienssen R."/>
            <person name="Minamino N."/>
            <person name="Mizutani M."/>
            <person name="Mizutani M."/>
            <person name="Mochizuki N."/>
            <person name="Monte I."/>
            <person name="Mosher R."/>
            <person name="Nagasaki H."/>
            <person name="Nakagami H."/>
            <person name="Naramoto S."/>
            <person name="Nishitani K."/>
            <person name="Ohtani M."/>
            <person name="Okamoto T."/>
            <person name="Okumura M."/>
            <person name="Phillips J."/>
            <person name="Pollak B."/>
            <person name="Reinders A."/>
            <person name="Roevekamp M."/>
            <person name="Sano R."/>
            <person name="Sawa S."/>
            <person name="Schmid M."/>
            <person name="Shirakawa M."/>
            <person name="Solano R."/>
            <person name="Spunde A."/>
            <person name="Suetsugu N."/>
            <person name="Sugano S."/>
            <person name="Sugiyama A."/>
            <person name="Sun R."/>
            <person name="Suzuki Y."/>
            <person name="Takenaka M."/>
            <person name="Takezawa D."/>
            <person name="Tomogane H."/>
            <person name="Tsuzuki M."/>
            <person name="Ueda T."/>
            <person name="Umeda M."/>
            <person name="Ward J."/>
            <person name="Watanabe Y."/>
            <person name="Yazaki K."/>
            <person name="Yokoyama R."/>
            <person name="Yoshitake Y."/>
            <person name="Yotsui I."/>
            <person name="Zachgo S."/>
            <person name="Schmutz J."/>
        </authorList>
    </citation>
    <scope>NUCLEOTIDE SEQUENCE [LARGE SCALE GENOMIC DNA]</scope>
    <source>
        <strain evidence="3">cv. B-3</strain>
    </source>
</reference>
<dbReference type="CDD" id="cd06222">
    <property type="entry name" value="RNase_H_like"/>
    <property type="match status" value="1"/>
</dbReference>
<evidence type="ECO:0000313" key="2">
    <source>
        <dbReference type="EMBL" id="RID55858.1"/>
    </source>
</evidence>
<dbReference type="InterPro" id="IPR002156">
    <property type="entry name" value="RNaseH_domain"/>
</dbReference>
<dbReference type="EMBL" id="CM010634">
    <property type="protein sequence ID" value="RID55858.1"/>
    <property type="molecule type" value="Genomic_DNA"/>
</dbReference>
<proteinExistence type="predicted"/>
<evidence type="ECO:0000259" key="1">
    <source>
        <dbReference type="Pfam" id="PF13456"/>
    </source>
</evidence>
<dbReference type="InterPro" id="IPR044730">
    <property type="entry name" value="RNase_H-like_dom_plant"/>
</dbReference>
<dbReference type="InterPro" id="IPR036397">
    <property type="entry name" value="RNaseH_sf"/>
</dbReference>
<dbReference type="Pfam" id="PF13456">
    <property type="entry name" value="RVT_3"/>
    <property type="match status" value="1"/>
</dbReference>
<dbReference type="GO" id="GO:0003676">
    <property type="term" value="F:nucleic acid binding"/>
    <property type="evidence" value="ECO:0007669"/>
    <property type="project" value="InterPro"/>
</dbReference>
<protein>
    <recommendedName>
        <fullName evidence="1">RNase H type-1 domain-containing protein</fullName>
    </recommendedName>
</protein>
<dbReference type="PANTHER" id="PTHR47074:SF49">
    <property type="entry name" value="POLYNUCLEOTIDYL TRANSFERASE, RIBONUCLEASE H-LIKE SUPERFAMILY PROTEIN"/>
    <property type="match status" value="1"/>
</dbReference>
<sequence length="145" mass="15935">MPVIRIEPNPRRLDLCSIFTDAAWNSTTGNAGLGWIVDDLVSSSQHSATETFVSSPLMAETLAVRSAITFALSIGLESIAIFSDSQNLIKTLSRKERNLEIFGALNDIYLISSSFKTISFTFISRTLNVRADHCAKQALWALNPI</sequence>
<dbReference type="SUPFAM" id="SSF53098">
    <property type="entry name" value="Ribonuclease H-like"/>
    <property type="match status" value="1"/>
</dbReference>
<dbReference type="InterPro" id="IPR052929">
    <property type="entry name" value="RNase_H-like_EbsB-rel"/>
</dbReference>
<dbReference type="Proteomes" id="UP000264353">
    <property type="component" value="Chromosome A7"/>
</dbReference>
<dbReference type="Gene3D" id="3.30.420.10">
    <property type="entry name" value="Ribonuclease H-like superfamily/Ribonuclease H"/>
    <property type="match status" value="1"/>
</dbReference>
<name>A0A397YSW8_BRACM</name>
<dbReference type="GO" id="GO:0004523">
    <property type="term" value="F:RNA-DNA hybrid ribonuclease activity"/>
    <property type="evidence" value="ECO:0007669"/>
    <property type="project" value="InterPro"/>
</dbReference>